<feature type="transmembrane region" description="Helical" evidence="2">
    <location>
        <begin position="42"/>
        <end position="59"/>
    </location>
</feature>
<keyword evidence="4" id="KW-1185">Reference proteome</keyword>
<reference evidence="3 4" key="1">
    <citation type="journal article" date="2012" name="Science">
        <title>The Paleozoic origin of enzymatic lignin decomposition reconstructed from 31 fungal genomes.</title>
        <authorList>
            <person name="Floudas D."/>
            <person name="Binder M."/>
            <person name="Riley R."/>
            <person name="Barry K."/>
            <person name="Blanchette R.A."/>
            <person name="Henrissat B."/>
            <person name="Martinez A.T."/>
            <person name="Otillar R."/>
            <person name="Spatafora J.W."/>
            <person name="Yadav J.S."/>
            <person name="Aerts A."/>
            <person name="Benoit I."/>
            <person name="Boyd A."/>
            <person name="Carlson A."/>
            <person name="Copeland A."/>
            <person name="Coutinho P.M."/>
            <person name="de Vries R.P."/>
            <person name="Ferreira P."/>
            <person name="Findley K."/>
            <person name="Foster B."/>
            <person name="Gaskell J."/>
            <person name="Glotzer D."/>
            <person name="Gorecki P."/>
            <person name="Heitman J."/>
            <person name="Hesse C."/>
            <person name="Hori C."/>
            <person name="Igarashi K."/>
            <person name="Jurgens J.A."/>
            <person name="Kallen N."/>
            <person name="Kersten P."/>
            <person name="Kohler A."/>
            <person name="Kuees U."/>
            <person name="Kumar T.K.A."/>
            <person name="Kuo A."/>
            <person name="LaButti K."/>
            <person name="Larrondo L.F."/>
            <person name="Lindquist E."/>
            <person name="Ling A."/>
            <person name="Lombard V."/>
            <person name="Lucas S."/>
            <person name="Lundell T."/>
            <person name="Martin R."/>
            <person name="McLaughlin D.J."/>
            <person name="Morgenstern I."/>
            <person name="Morin E."/>
            <person name="Murat C."/>
            <person name="Nagy L.G."/>
            <person name="Nolan M."/>
            <person name="Ohm R.A."/>
            <person name="Patyshakuliyeva A."/>
            <person name="Rokas A."/>
            <person name="Ruiz-Duenas F.J."/>
            <person name="Sabat G."/>
            <person name="Salamov A."/>
            <person name="Samejima M."/>
            <person name="Schmutz J."/>
            <person name="Slot J.C."/>
            <person name="St John F."/>
            <person name="Stenlid J."/>
            <person name="Sun H."/>
            <person name="Sun S."/>
            <person name="Syed K."/>
            <person name="Tsang A."/>
            <person name="Wiebenga A."/>
            <person name="Young D."/>
            <person name="Pisabarro A."/>
            <person name="Eastwood D.C."/>
            <person name="Martin F."/>
            <person name="Cullen D."/>
            <person name="Grigoriev I.V."/>
            <person name="Hibbett D.S."/>
        </authorList>
    </citation>
    <scope>NUCLEOTIDE SEQUENCE [LARGE SCALE GENOMIC DNA]</scope>
    <source>
        <strain evidence="3 4">MD-104</strain>
    </source>
</reference>
<feature type="compositionally biased region" description="Polar residues" evidence="1">
    <location>
        <begin position="85"/>
        <end position="96"/>
    </location>
</feature>
<sequence>MSQAIRTPTAVHSPSDLPPPRDRKKAIRPVSPPLSNVSLSRFNYAIVLLAALLVAFYAWRLAQWKAEVGGWWNLALGRRPLALQNQNQGTSSSAGASANPGLKWQRHDEEPSVEDRIEELAAALGIPSKDLAQAIAGAVRDNVPPASLSSVSAHETGDAVKYIVNPSSPSSSAAENAPVSTASKGFKAMESAFEAMVGLDEPPSDLMREV</sequence>
<feature type="region of interest" description="Disordered" evidence="1">
    <location>
        <begin position="1"/>
        <end position="30"/>
    </location>
</feature>
<keyword evidence="2" id="KW-1133">Transmembrane helix</keyword>
<organism evidence="3 4">
    <name type="scientific">Wolfiporia cocos (strain MD-104)</name>
    <name type="common">Brown rot fungus</name>
    <dbReference type="NCBI Taxonomy" id="742152"/>
    <lineage>
        <taxon>Eukaryota</taxon>
        <taxon>Fungi</taxon>
        <taxon>Dikarya</taxon>
        <taxon>Basidiomycota</taxon>
        <taxon>Agaricomycotina</taxon>
        <taxon>Agaricomycetes</taxon>
        <taxon>Polyporales</taxon>
        <taxon>Phaeolaceae</taxon>
        <taxon>Wolfiporia</taxon>
    </lineage>
</organism>
<evidence type="ECO:0000256" key="2">
    <source>
        <dbReference type="SAM" id="Phobius"/>
    </source>
</evidence>
<evidence type="ECO:0000313" key="3">
    <source>
        <dbReference type="EMBL" id="PCH34583.1"/>
    </source>
</evidence>
<evidence type="ECO:0000256" key="1">
    <source>
        <dbReference type="SAM" id="MobiDB-lite"/>
    </source>
</evidence>
<dbReference type="Proteomes" id="UP000218811">
    <property type="component" value="Unassembled WGS sequence"/>
</dbReference>
<dbReference type="STRING" id="742152.A0A2H3J478"/>
<keyword evidence="2" id="KW-0812">Transmembrane</keyword>
<feature type="region of interest" description="Disordered" evidence="1">
    <location>
        <begin position="164"/>
        <end position="183"/>
    </location>
</feature>
<gene>
    <name evidence="3" type="ORF">WOLCODRAFT_133521</name>
</gene>
<dbReference type="AlphaFoldDB" id="A0A2H3J478"/>
<feature type="compositionally biased region" description="Polar residues" evidence="1">
    <location>
        <begin position="1"/>
        <end position="12"/>
    </location>
</feature>
<evidence type="ECO:0000313" key="4">
    <source>
        <dbReference type="Proteomes" id="UP000218811"/>
    </source>
</evidence>
<dbReference type="OrthoDB" id="3199651at2759"/>
<dbReference type="EMBL" id="KB467832">
    <property type="protein sequence ID" value="PCH34583.1"/>
    <property type="molecule type" value="Genomic_DNA"/>
</dbReference>
<feature type="region of interest" description="Disordered" evidence="1">
    <location>
        <begin position="85"/>
        <end position="110"/>
    </location>
</feature>
<proteinExistence type="predicted"/>
<accession>A0A2H3J478</accession>
<dbReference type="OMA" id="KSEVGGW"/>
<keyword evidence="2" id="KW-0472">Membrane</keyword>
<protein>
    <submittedName>
        <fullName evidence="3">Uncharacterized protein</fullName>
    </submittedName>
</protein>
<feature type="compositionally biased region" description="Low complexity" evidence="1">
    <location>
        <begin position="164"/>
        <end position="180"/>
    </location>
</feature>
<name>A0A2H3J478_WOLCO</name>